<sequence precursor="true">MKRFLVTAVFALACIQQAYSAGIIMNIYPEDGDVLATFSGSLDLTRFYDSGSVEYRPGDGSGGDSAANLYPKEPFIVFASSESTGDLTFITDFDSQVTVFGTSELVSASSFSGSTMFLYASDTSIETQQLGFDDADIDENNIVQVSGTAIFENNTISGLGLNPGTYEINDSDFAEGENFTLTITPEPATIALLGLGGAFIRKRRA</sequence>
<dbReference type="RefSeq" id="WP_161491606.1">
    <property type="nucleotide sequence ID" value="NZ_CP021023.1"/>
</dbReference>
<evidence type="ECO:0000259" key="2">
    <source>
        <dbReference type="Pfam" id="PF07589"/>
    </source>
</evidence>
<reference evidence="4" key="1">
    <citation type="submission" date="2017-04" db="EMBL/GenBank/DDBJ databases">
        <title>Comparative genomics and description of representatives of a novel lineage of planctomycetes thriving in anoxic sediments.</title>
        <authorList>
            <person name="Spring S."/>
            <person name="Bunk B."/>
            <person name="Sproer C."/>
        </authorList>
    </citation>
    <scope>NUCLEOTIDE SEQUENCE [LARGE SCALE GENOMIC DNA]</scope>
    <source>
        <strain evidence="4">ST-PulAB-D4</strain>
    </source>
</reference>
<keyword evidence="4" id="KW-1185">Reference proteome</keyword>
<dbReference type="STRING" id="1941349.STSP1_00912"/>
<feature type="signal peptide" evidence="1">
    <location>
        <begin position="1"/>
        <end position="20"/>
    </location>
</feature>
<name>A0A1W6LL73_9BACT</name>
<feature type="domain" description="Ice-binding protein C-terminal" evidence="2">
    <location>
        <begin position="184"/>
        <end position="204"/>
    </location>
</feature>
<protein>
    <recommendedName>
        <fullName evidence="2">Ice-binding protein C-terminal domain-containing protein</fullName>
    </recommendedName>
</protein>
<organism evidence="3 4">
    <name type="scientific">Sedimentisphaera salicampi</name>
    <dbReference type="NCBI Taxonomy" id="1941349"/>
    <lineage>
        <taxon>Bacteria</taxon>
        <taxon>Pseudomonadati</taxon>
        <taxon>Planctomycetota</taxon>
        <taxon>Phycisphaerae</taxon>
        <taxon>Sedimentisphaerales</taxon>
        <taxon>Sedimentisphaeraceae</taxon>
        <taxon>Sedimentisphaera</taxon>
    </lineage>
</organism>
<dbReference type="KEGG" id="pbp:STSP1_00912"/>
<dbReference type="AlphaFoldDB" id="A0A1W6LL73"/>
<dbReference type="Proteomes" id="UP000193334">
    <property type="component" value="Chromosome"/>
</dbReference>
<proteinExistence type="predicted"/>
<feature type="chain" id="PRO_5012709801" description="Ice-binding protein C-terminal domain-containing protein" evidence="1">
    <location>
        <begin position="21"/>
        <end position="205"/>
    </location>
</feature>
<dbReference type="NCBIfam" id="TIGR02595">
    <property type="entry name" value="PEP_CTERM"/>
    <property type="match status" value="1"/>
</dbReference>
<gene>
    <name evidence="3" type="ORF">STSP1_00912</name>
</gene>
<evidence type="ECO:0000313" key="3">
    <source>
        <dbReference type="EMBL" id="ARN56529.1"/>
    </source>
</evidence>
<keyword evidence="1" id="KW-0732">Signal</keyword>
<dbReference type="EMBL" id="CP021023">
    <property type="protein sequence ID" value="ARN56529.1"/>
    <property type="molecule type" value="Genomic_DNA"/>
</dbReference>
<evidence type="ECO:0000256" key="1">
    <source>
        <dbReference type="SAM" id="SignalP"/>
    </source>
</evidence>
<dbReference type="InterPro" id="IPR013424">
    <property type="entry name" value="Ice-binding_C"/>
</dbReference>
<accession>A0A1W6LL73</accession>
<dbReference type="Pfam" id="PF07589">
    <property type="entry name" value="PEP-CTERM"/>
    <property type="match status" value="1"/>
</dbReference>
<evidence type="ECO:0000313" key="4">
    <source>
        <dbReference type="Proteomes" id="UP000193334"/>
    </source>
</evidence>